<dbReference type="Gene3D" id="1.10.10.60">
    <property type="entry name" value="Homeodomain-like"/>
    <property type="match status" value="1"/>
</dbReference>
<dbReference type="GO" id="GO:0043565">
    <property type="term" value="F:sequence-specific DNA binding"/>
    <property type="evidence" value="ECO:0007669"/>
    <property type="project" value="InterPro"/>
</dbReference>
<accession>A0A5C7EKN2</accession>
<dbReference type="FunFam" id="3.40.50.300:FF:000006">
    <property type="entry name" value="DNA-binding transcriptional regulator NtrC"/>
    <property type="match status" value="1"/>
</dbReference>
<evidence type="ECO:0000259" key="8">
    <source>
        <dbReference type="PROSITE" id="PS50110"/>
    </source>
</evidence>
<dbReference type="CDD" id="cd00009">
    <property type="entry name" value="AAA"/>
    <property type="match status" value="1"/>
</dbReference>
<dbReference type="OrthoDB" id="5287973at2"/>
<comment type="caution">
    <text evidence="9">The sequence shown here is derived from an EMBL/GenBank/DDBJ whole genome shotgun (WGS) entry which is preliminary data.</text>
</comment>
<protein>
    <submittedName>
        <fullName evidence="9">Sigma-54-dependent Fis family transcriptional regulator</fullName>
    </submittedName>
</protein>
<evidence type="ECO:0000256" key="6">
    <source>
        <dbReference type="PROSITE-ProRule" id="PRU00169"/>
    </source>
</evidence>
<dbReference type="PANTHER" id="PTHR32071">
    <property type="entry name" value="TRANSCRIPTIONAL REGULATORY PROTEIN"/>
    <property type="match status" value="1"/>
</dbReference>
<proteinExistence type="predicted"/>
<sequence>MLKRKERATRSSASEGQAPKVLVVDDEADILELLELTLLRMGIDVERAASLAEAKDKLARGSFDLCLTDMRLPDGTGLELVDYIAAHCADLPVAVITAHGSTENAVAALKAGAFDYLAKPVSLEQLRTLVKSALSLPKESPAKAVAEGLRLIGQSAAIVHVREMIEKLARTQAPVYISGESGSGKELAARLIHEASARRSKPFVPVNCGAIPENLMESEFFGYRKGAFTGAESDRDGFFQAANGGTLFLDEVADLPLAMQVKLLRAIQEKRVRKVGSTQEEPVDVRIISATHQRLASCVEEGRFRQDLYYRLNVIELKMPALRDRREDVPLIAEAILARLTRGGPACRLSPEAVQALTAYDFPGNVRELENILERAVALSDGGVIQVGDLQLTPPAEVDDARPTLEGKWPLQEYLDRVEKEAILEALEKTRYNRTAAAKLLGITFRALRYRMERLGIH</sequence>
<keyword evidence="4" id="KW-0238">DNA-binding</keyword>
<dbReference type="InParanoid" id="A0A5C7EKN2"/>
<dbReference type="SMART" id="SM00382">
    <property type="entry name" value="AAA"/>
    <property type="match status" value="1"/>
</dbReference>
<dbReference type="SUPFAM" id="SSF52540">
    <property type="entry name" value="P-loop containing nucleoside triphosphate hydrolases"/>
    <property type="match status" value="1"/>
</dbReference>
<dbReference type="SUPFAM" id="SSF52172">
    <property type="entry name" value="CheY-like"/>
    <property type="match status" value="1"/>
</dbReference>
<dbReference type="Pfam" id="PF00158">
    <property type="entry name" value="Sigma54_activat"/>
    <property type="match status" value="1"/>
</dbReference>
<dbReference type="Gene3D" id="3.40.50.300">
    <property type="entry name" value="P-loop containing nucleotide triphosphate hydrolases"/>
    <property type="match status" value="1"/>
</dbReference>
<dbReference type="GO" id="GO:0006355">
    <property type="term" value="P:regulation of DNA-templated transcription"/>
    <property type="evidence" value="ECO:0007669"/>
    <property type="project" value="InterPro"/>
</dbReference>
<dbReference type="Pfam" id="PF02954">
    <property type="entry name" value="HTH_8"/>
    <property type="match status" value="1"/>
</dbReference>
<evidence type="ECO:0000313" key="10">
    <source>
        <dbReference type="Proteomes" id="UP000321201"/>
    </source>
</evidence>
<keyword evidence="2" id="KW-0067">ATP-binding</keyword>
<name>A0A5C7EKN2_9PROT</name>
<dbReference type="Gene3D" id="3.40.50.2300">
    <property type="match status" value="1"/>
</dbReference>
<keyword evidence="6" id="KW-0597">Phosphoprotein</keyword>
<dbReference type="AlphaFoldDB" id="A0A5C7EKN2"/>
<dbReference type="InterPro" id="IPR009057">
    <property type="entry name" value="Homeodomain-like_sf"/>
</dbReference>
<dbReference type="Gene3D" id="1.10.8.60">
    <property type="match status" value="1"/>
</dbReference>
<organism evidence="9 10">
    <name type="scientific">Pelomicrobium methylotrophicum</name>
    <dbReference type="NCBI Taxonomy" id="2602750"/>
    <lineage>
        <taxon>Bacteria</taxon>
        <taxon>Pseudomonadati</taxon>
        <taxon>Pseudomonadota</taxon>
        <taxon>Hydrogenophilia</taxon>
        <taxon>Hydrogenophilia incertae sedis</taxon>
        <taxon>Pelomicrobium</taxon>
    </lineage>
</organism>
<dbReference type="InterPro" id="IPR011006">
    <property type="entry name" value="CheY-like_superfamily"/>
</dbReference>
<dbReference type="InterPro" id="IPR002078">
    <property type="entry name" value="Sigma_54_int"/>
</dbReference>
<dbReference type="SUPFAM" id="SSF46689">
    <property type="entry name" value="Homeodomain-like"/>
    <property type="match status" value="1"/>
</dbReference>
<evidence type="ECO:0000256" key="3">
    <source>
        <dbReference type="ARBA" id="ARBA00023015"/>
    </source>
</evidence>
<keyword evidence="10" id="KW-1185">Reference proteome</keyword>
<evidence type="ECO:0000313" key="9">
    <source>
        <dbReference type="EMBL" id="TXF12069.1"/>
    </source>
</evidence>
<dbReference type="RefSeq" id="WP_147799562.1">
    <property type="nucleotide sequence ID" value="NZ_VPFL01000008.1"/>
</dbReference>
<dbReference type="InterPro" id="IPR025943">
    <property type="entry name" value="Sigma_54_int_dom_ATP-bd_2"/>
</dbReference>
<evidence type="ECO:0000259" key="7">
    <source>
        <dbReference type="PROSITE" id="PS50045"/>
    </source>
</evidence>
<feature type="domain" description="Response regulatory" evidence="8">
    <location>
        <begin position="20"/>
        <end position="134"/>
    </location>
</feature>
<dbReference type="InterPro" id="IPR025944">
    <property type="entry name" value="Sigma_54_int_dom_CS"/>
</dbReference>
<dbReference type="Pfam" id="PF00072">
    <property type="entry name" value="Response_reg"/>
    <property type="match status" value="1"/>
</dbReference>
<dbReference type="GO" id="GO:0000160">
    <property type="term" value="P:phosphorelay signal transduction system"/>
    <property type="evidence" value="ECO:0007669"/>
    <property type="project" value="InterPro"/>
</dbReference>
<gene>
    <name evidence="9" type="ORF">FR698_07410</name>
</gene>
<dbReference type="InterPro" id="IPR058031">
    <property type="entry name" value="AAA_lid_NorR"/>
</dbReference>
<dbReference type="InterPro" id="IPR001789">
    <property type="entry name" value="Sig_transdc_resp-reg_receiver"/>
</dbReference>
<reference evidence="9 10" key="1">
    <citation type="submission" date="2019-08" db="EMBL/GenBank/DDBJ databases">
        <title>Pelomicrobium methylotrophicum gen. nov., sp. nov. a moderately thermophilic, facultatively anaerobic, lithoautotrophic and methylotrophic bacterium isolated from a terrestrial mud volcano.</title>
        <authorList>
            <person name="Slobodkina G.B."/>
            <person name="Merkel A.Y."/>
            <person name="Slobodkin A.I."/>
        </authorList>
    </citation>
    <scope>NUCLEOTIDE SEQUENCE [LARGE SCALE GENOMIC DNA]</scope>
    <source>
        <strain evidence="9 10">SM250</strain>
    </source>
</reference>
<dbReference type="EMBL" id="VPFL01000008">
    <property type="protein sequence ID" value="TXF12069.1"/>
    <property type="molecule type" value="Genomic_DNA"/>
</dbReference>
<evidence type="ECO:0000256" key="1">
    <source>
        <dbReference type="ARBA" id="ARBA00022741"/>
    </source>
</evidence>
<dbReference type="InterPro" id="IPR003593">
    <property type="entry name" value="AAA+_ATPase"/>
</dbReference>
<evidence type="ECO:0000256" key="5">
    <source>
        <dbReference type="ARBA" id="ARBA00023163"/>
    </source>
</evidence>
<dbReference type="FunCoup" id="A0A5C7EKN2">
    <property type="interactions" value="215"/>
</dbReference>
<keyword evidence="5" id="KW-0804">Transcription</keyword>
<dbReference type="GO" id="GO:0005524">
    <property type="term" value="F:ATP binding"/>
    <property type="evidence" value="ECO:0007669"/>
    <property type="project" value="UniProtKB-KW"/>
</dbReference>
<evidence type="ECO:0000256" key="4">
    <source>
        <dbReference type="ARBA" id="ARBA00023125"/>
    </source>
</evidence>
<dbReference type="PROSITE" id="PS50045">
    <property type="entry name" value="SIGMA54_INTERACT_4"/>
    <property type="match status" value="1"/>
</dbReference>
<dbReference type="InterPro" id="IPR002197">
    <property type="entry name" value="HTH_Fis"/>
</dbReference>
<dbReference type="PANTHER" id="PTHR32071:SF100">
    <property type="entry name" value="RESPONSE REGULATOR PROTEIN PILR"/>
    <property type="match status" value="1"/>
</dbReference>
<keyword evidence="3" id="KW-0805">Transcription regulation</keyword>
<dbReference type="PROSITE" id="PS00688">
    <property type="entry name" value="SIGMA54_INTERACT_3"/>
    <property type="match status" value="1"/>
</dbReference>
<evidence type="ECO:0000256" key="2">
    <source>
        <dbReference type="ARBA" id="ARBA00022840"/>
    </source>
</evidence>
<dbReference type="SMART" id="SM00448">
    <property type="entry name" value="REC"/>
    <property type="match status" value="1"/>
</dbReference>
<dbReference type="PRINTS" id="PR01590">
    <property type="entry name" value="HTHFIS"/>
</dbReference>
<feature type="modified residue" description="4-aspartylphosphate" evidence="6">
    <location>
        <position position="69"/>
    </location>
</feature>
<feature type="domain" description="Sigma-54 factor interaction" evidence="7">
    <location>
        <begin position="151"/>
        <end position="378"/>
    </location>
</feature>
<dbReference type="Pfam" id="PF25601">
    <property type="entry name" value="AAA_lid_14"/>
    <property type="match status" value="1"/>
</dbReference>
<dbReference type="Proteomes" id="UP000321201">
    <property type="component" value="Unassembled WGS sequence"/>
</dbReference>
<dbReference type="PROSITE" id="PS50110">
    <property type="entry name" value="RESPONSE_REGULATORY"/>
    <property type="match status" value="1"/>
</dbReference>
<dbReference type="PROSITE" id="PS00676">
    <property type="entry name" value="SIGMA54_INTERACT_2"/>
    <property type="match status" value="1"/>
</dbReference>
<keyword evidence="1" id="KW-0547">Nucleotide-binding</keyword>
<dbReference type="InterPro" id="IPR027417">
    <property type="entry name" value="P-loop_NTPase"/>
</dbReference>